<evidence type="ECO:0000313" key="3">
    <source>
        <dbReference type="Proteomes" id="UP000181884"/>
    </source>
</evidence>
<dbReference type="InterPro" id="IPR025404">
    <property type="entry name" value="DUF4130"/>
</dbReference>
<dbReference type="STRING" id="214095.RU97_GL002129"/>
<dbReference type="Proteomes" id="UP000181884">
    <property type="component" value="Unassembled WGS sequence"/>
</dbReference>
<dbReference type="NCBIfam" id="TIGR03915">
    <property type="entry name" value="SAM_7_link_chp"/>
    <property type="match status" value="1"/>
</dbReference>
<name>A0A1L8RE57_9ENTE</name>
<reference evidence="2 3" key="1">
    <citation type="submission" date="2014-12" db="EMBL/GenBank/DDBJ databases">
        <title>Draft genome sequences of 29 type strains of Enterococci.</title>
        <authorList>
            <person name="Zhong Z."/>
            <person name="Sun Z."/>
            <person name="Liu W."/>
            <person name="Zhang W."/>
            <person name="Zhang H."/>
        </authorList>
    </citation>
    <scope>NUCLEOTIDE SEQUENCE [LARGE SCALE GENOMIC DNA]</scope>
    <source>
        <strain evidence="2 3">DSM 17029</strain>
    </source>
</reference>
<organism evidence="2 3">
    <name type="scientific">Enterococcus canis</name>
    <dbReference type="NCBI Taxonomy" id="214095"/>
    <lineage>
        <taxon>Bacteria</taxon>
        <taxon>Bacillati</taxon>
        <taxon>Bacillota</taxon>
        <taxon>Bacilli</taxon>
        <taxon>Lactobacillales</taxon>
        <taxon>Enterococcaceae</taxon>
        <taxon>Enterococcus</taxon>
    </lineage>
</organism>
<gene>
    <name evidence="2" type="ORF">RU97_GL002129</name>
</gene>
<sequence length="230" mass="26403">MTIVDQAFSRGYQPFMIAQEADNVFAGEWLVTDQARAHKIANRLQIRLGLENWLFLQEAFCASLPEKERLLLTAVSLGLAGAHLPQHLGHPHILALSKGCQAVRREVHAYKGFLRFQYRQEVLFGQIDPVHQVLPALCQHFSQRYPQEQVMIYDNTHQQLGIMEAGTIRYLEQVTPPDAVPEDQLADVWRTFLAAVTISERGNLDLQRNMLPLRYRGNMPEFFQPQILED</sequence>
<proteinExistence type="predicted"/>
<evidence type="ECO:0000259" key="1">
    <source>
        <dbReference type="Pfam" id="PF13566"/>
    </source>
</evidence>
<comment type="caution">
    <text evidence="2">The sequence shown here is derived from an EMBL/GenBank/DDBJ whole genome shotgun (WGS) entry which is preliminary data.</text>
</comment>
<protein>
    <recommendedName>
        <fullName evidence="1">DUF4130 domain-containing protein</fullName>
    </recommendedName>
</protein>
<evidence type="ECO:0000313" key="2">
    <source>
        <dbReference type="EMBL" id="OJG18056.1"/>
    </source>
</evidence>
<keyword evidence="3" id="KW-1185">Reference proteome</keyword>
<feature type="domain" description="DUF4130" evidence="1">
    <location>
        <begin position="66"/>
        <end position="221"/>
    </location>
</feature>
<dbReference type="InterPro" id="IPR023875">
    <property type="entry name" value="DNA_repair_put"/>
</dbReference>
<dbReference type="Pfam" id="PF13566">
    <property type="entry name" value="DUF4130"/>
    <property type="match status" value="1"/>
</dbReference>
<dbReference type="EMBL" id="JXKH01000005">
    <property type="protein sequence ID" value="OJG18056.1"/>
    <property type="molecule type" value="Genomic_DNA"/>
</dbReference>
<dbReference type="AlphaFoldDB" id="A0A1L8RE57"/>
<accession>A0A1L8RE57</accession>